<protein>
    <submittedName>
        <fullName evidence="1">Uncharacterized protein</fullName>
    </submittedName>
</protein>
<gene>
    <name evidence="1" type="ORF">K2173_000959</name>
</gene>
<name>A0AAV8TTG8_9ROSI</name>
<dbReference type="AlphaFoldDB" id="A0AAV8TTG8"/>
<proteinExistence type="predicted"/>
<evidence type="ECO:0000313" key="1">
    <source>
        <dbReference type="EMBL" id="KAJ8769184.1"/>
    </source>
</evidence>
<organism evidence="1 2">
    <name type="scientific">Erythroxylum novogranatense</name>
    <dbReference type="NCBI Taxonomy" id="1862640"/>
    <lineage>
        <taxon>Eukaryota</taxon>
        <taxon>Viridiplantae</taxon>
        <taxon>Streptophyta</taxon>
        <taxon>Embryophyta</taxon>
        <taxon>Tracheophyta</taxon>
        <taxon>Spermatophyta</taxon>
        <taxon>Magnoliopsida</taxon>
        <taxon>eudicotyledons</taxon>
        <taxon>Gunneridae</taxon>
        <taxon>Pentapetalae</taxon>
        <taxon>rosids</taxon>
        <taxon>fabids</taxon>
        <taxon>Malpighiales</taxon>
        <taxon>Erythroxylaceae</taxon>
        <taxon>Erythroxylum</taxon>
    </lineage>
</organism>
<accession>A0AAV8TTG8</accession>
<keyword evidence="2" id="KW-1185">Reference proteome</keyword>
<sequence length="162" mass="18525">MSVKRVGVEFMGIEKEKDASTSFLSFPKLKILSFGGFTEWKEWDDIDEWLTERINNKTITIMSSLQKVARNSAEKDTLYGSVSSYRGSGHNVYVKSSTIWHTNSMACSLKCQDYYGENIKPSYGGDDEAFLRKVVTPIYRVIQKFSPIFRLQKGFSIFLTIS</sequence>
<dbReference type="Proteomes" id="UP001159364">
    <property type="component" value="Linkage Group LG03"/>
</dbReference>
<evidence type="ECO:0000313" key="2">
    <source>
        <dbReference type="Proteomes" id="UP001159364"/>
    </source>
</evidence>
<reference evidence="1 2" key="1">
    <citation type="submission" date="2021-09" db="EMBL/GenBank/DDBJ databases">
        <title>Genomic insights and catalytic innovation underlie evolution of tropane alkaloids biosynthesis.</title>
        <authorList>
            <person name="Wang Y.-J."/>
            <person name="Tian T."/>
            <person name="Huang J.-P."/>
            <person name="Huang S.-X."/>
        </authorList>
    </citation>
    <scope>NUCLEOTIDE SEQUENCE [LARGE SCALE GENOMIC DNA]</scope>
    <source>
        <strain evidence="1">KIB-2018</strain>
        <tissue evidence="1">Leaf</tissue>
    </source>
</reference>
<comment type="caution">
    <text evidence="1">The sequence shown here is derived from an EMBL/GenBank/DDBJ whole genome shotgun (WGS) entry which is preliminary data.</text>
</comment>
<dbReference type="EMBL" id="JAIWQS010000003">
    <property type="protein sequence ID" value="KAJ8769184.1"/>
    <property type="molecule type" value="Genomic_DNA"/>
</dbReference>